<evidence type="ECO:0000256" key="1">
    <source>
        <dbReference type="ARBA" id="ARBA00022737"/>
    </source>
</evidence>
<dbReference type="PANTHER" id="PTHR47926:SF424">
    <property type="entry name" value="PENTACOTRIPEPTIDE-REPEAT REGION OF PRORP DOMAIN-CONTAINING PROTEIN"/>
    <property type="match status" value="1"/>
</dbReference>
<evidence type="ECO:0000313" key="3">
    <source>
        <dbReference type="EMBL" id="RZC60765.1"/>
    </source>
</evidence>
<dbReference type="NCBIfam" id="TIGR00756">
    <property type="entry name" value="PPR"/>
    <property type="match status" value="5"/>
</dbReference>
<name>A0A4Y7JM63_PAPSO</name>
<dbReference type="Pfam" id="PF01535">
    <property type="entry name" value="PPR"/>
    <property type="match status" value="5"/>
</dbReference>
<dbReference type="InterPro" id="IPR011990">
    <property type="entry name" value="TPR-like_helical_dom_sf"/>
</dbReference>
<dbReference type="GO" id="GO:0003723">
    <property type="term" value="F:RNA binding"/>
    <property type="evidence" value="ECO:0007669"/>
    <property type="project" value="InterPro"/>
</dbReference>
<dbReference type="InterPro" id="IPR046960">
    <property type="entry name" value="PPR_At4g14850-like_plant"/>
</dbReference>
<dbReference type="InterPro" id="IPR002885">
    <property type="entry name" value="PPR_rpt"/>
</dbReference>
<reference evidence="3 4" key="1">
    <citation type="journal article" date="2018" name="Science">
        <title>The opium poppy genome and morphinan production.</title>
        <authorList>
            <person name="Guo L."/>
            <person name="Winzer T."/>
            <person name="Yang X."/>
            <person name="Li Y."/>
            <person name="Ning Z."/>
            <person name="He Z."/>
            <person name="Teodor R."/>
            <person name="Lu Y."/>
            <person name="Bowser T.A."/>
            <person name="Graham I.A."/>
            <person name="Ye K."/>
        </authorList>
    </citation>
    <scope>NUCLEOTIDE SEQUENCE [LARGE SCALE GENOMIC DNA]</scope>
    <source>
        <strain evidence="4">cv. HN1</strain>
        <tissue evidence="3">Leaves</tissue>
    </source>
</reference>
<dbReference type="Pfam" id="PF13041">
    <property type="entry name" value="PPR_2"/>
    <property type="match status" value="2"/>
</dbReference>
<dbReference type="EMBL" id="CM010719">
    <property type="protein sequence ID" value="RZC60765.1"/>
    <property type="molecule type" value="Genomic_DNA"/>
</dbReference>
<organism evidence="3 4">
    <name type="scientific">Papaver somniferum</name>
    <name type="common">Opium poppy</name>
    <dbReference type="NCBI Taxonomy" id="3469"/>
    <lineage>
        <taxon>Eukaryota</taxon>
        <taxon>Viridiplantae</taxon>
        <taxon>Streptophyta</taxon>
        <taxon>Embryophyta</taxon>
        <taxon>Tracheophyta</taxon>
        <taxon>Spermatophyta</taxon>
        <taxon>Magnoliopsida</taxon>
        <taxon>Ranunculales</taxon>
        <taxon>Papaveraceae</taxon>
        <taxon>Papaveroideae</taxon>
        <taxon>Papaver</taxon>
    </lineage>
</organism>
<keyword evidence="1" id="KW-0677">Repeat</keyword>
<keyword evidence="4" id="KW-1185">Reference proteome</keyword>
<dbReference type="Proteomes" id="UP000316621">
    <property type="component" value="Chromosome 5"/>
</dbReference>
<dbReference type="FunFam" id="1.25.40.10:FF:000344">
    <property type="entry name" value="Pentatricopeptide repeat-containing protein"/>
    <property type="match status" value="1"/>
</dbReference>
<accession>A0A4Y7JM63</accession>
<dbReference type="GO" id="GO:0009451">
    <property type="term" value="P:RNA modification"/>
    <property type="evidence" value="ECO:0007669"/>
    <property type="project" value="InterPro"/>
</dbReference>
<protein>
    <recommendedName>
        <fullName evidence="5">Pentacotripeptide-repeat region of PRORP domain-containing protein</fullName>
    </recommendedName>
</protein>
<dbReference type="AlphaFoldDB" id="A0A4Y7JM63"/>
<proteinExistence type="predicted"/>
<dbReference type="PROSITE" id="PS51375">
    <property type="entry name" value="PPR"/>
    <property type="match status" value="5"/>
</dbReference>
<feature type="repeat" description="PPR" evidence="2">
    <location>
        <begin position="438"/>
        <end position="472"/>
    </location>
</feature>
<gene>
    <name evidence="3" type="ORF">C5167_022524</name>
</gene>
<evidence type="ECO:0000313" key="4">
    <source>
        <dbReference type="Proteomes" id="UP000316621"/>
    </source>
</evidence>
<evidence type="ECO:0000256" key="2">
    <source>
        <dbReference type="PROSITE-ProRule" id="PRU00708"/>
    </source>
</evidence>
<dbReference type="Pfam" id="PF20431">
    <property type="entry name" value="E_motif"/>
    <property type="match status" value="1"/>
</dbReference>
<dbReference type="FunFam" id="1.25.40.10:FF:000090">
    <property type="entry name" value="Pentatricopeptide repeat-containing protein, chloroplastic"/>
    <property type="match status" value="1"/>
</dbReference>
<feature type="repeat" description="PPR" evidence="2">
    <location>
        <begin position="100"/>
        <end position="134"/>
    </location>
</feature>
<dbReference type="Gene3D" id="1.25.40.10">
    <property type="entry name" value="Tetratricopeptide repeat domain"/>
    <property type="match status" value="5"/>
</dbReference>
<dbReference type="InterPro" id="IPR046848">
    <property type="entry name" value="E_motif"/>
</dbReference>
<dbReference type="PANTHER" id="PTHR47926">
    <property type="entry name" value="PENTATRICOPEPTIDE REPEAT-CONTAINING PROTEIN"/>
    <property type="match status" value="1"/>
</dbReference>
<dbReference type="Gramene" id="RZC60765">
    <property type="protein sequence ID" value="RZC60765"/>
    <property type="gene ID" value="C5167_022524"/>
</dbReference>
<feature type="repeat" description="PPR" evidence="2">
    <location>
        <begin position="301"/>
        <end position="335"/>
    </location>
</feature>
<feature type="repeat" description="PPR" evidence="2">
    <location>
        <begin position="336"/>
        <end position="370"/>
    </location>
</feature>
<feature type="repeat" description="PPR" evidence="2">
    <location>
        <begin position="198"/>
        <end position="228"/>
    </location>
</feature>
<evidence type="ECO:0008006" key="5">
    <source>
        <dbReference type="Google" id="ProtNLM"/>
    </source>
</evidence>
<sequence>MKINFRKLVLNGLYKEAIFYYTKLHSTNAIPITFYFDYPSIFKACKKLNLVSTGVQIHTHVIKTGFSSDVFIATSVTDMYMKSGFFKGGANMFNEMTHRNIASVNSVISGLSQNGYFSESLLVFKNVGIGGFKPNSVTLASVLPACGRLKNGLEIHGLAVKFGVEMDIYVATSLLTMYFNCKELVSGFKVFKLIEDKSVVSYNALLSGFVQNGLPVFALKFFKEMRQVLEESPSIATLVSVLSACSDALNLRFGKQVHCLVLKCKVGSDVMVGTTLVDMYSKSGCWKDAYDIFKEMGDCRNLMTWNSMISGMMSNGKCEMAAKLFEQLELIGLEPDSSSWNSMISGFSRLEKGIEAFRFFNRMQLAGIAPSLQSVTSLLSACSVLYALQSGREIHAHTIRTAIEADQFISTSLIDMYMKCGFTSWARKVFGRGERSEDPVIWNAMISGYGINGKHDSAQEIFELMLKEGVIPNSCTFVGILSACSHTGNVAKGWELFRTMNGNFGLKPNSEHFGCMVDLLGRDGRLDEAWNLIQEISEPSSSVYASLLGACRLHLNADLGEEIVVRLLELEPGDPSPFVILSNIYAEQGRWKDVERIRDIMSDKGLRKLPGCSSIEVTENSTYRVTNVKNNLMSLVIRDSSNVIASSPLNPSPSYRKSSRKENVIEAGDTSSFHVGYLKEESA</sequence>
<dbReference type="OMA" id="VLAINMF"/>